<dbReference type="AlphaFoldDB" id="A0A432Z3Z9"/>
<dbReference type="InterPro" id="IPR003778">
    <property type="entry name" value="CT_A_B"/>
</dbReference>
<dbReference type="SUPFAM" id="SSF50891">
    <property type="entry name" value="Cyclophilin-like"/>
    <property type="match status" value="1"/>
</dbReference>
<dbReference type="Proteomes" id="UP000287022">
    <property type="component" value="Unassembled WGS sequence"/>
</dbReference>
<evidence type="ECO:0000256" key="2">
    <source>
        <dbReference type="ARBA" id="ARBA00022801"/>
    </source>
</evidence>
<keyword evidence="3" id="KW-0067">ATP-binding</keyword>
<keyword evidence="6" id="KW-1185">Reference proteome</keyword>
<dbReference type="Pfam" id="PF02626">
    <property type="entry name" value="CT_A_B"/>
    <property type="match status" value="1"/>
</dbReference>
<dbReference type="GO" id="GO:0016787">
    <property type="term" value="F:hydrolase activity"/>
    <property type="evidence" value="ECO:0007669"/>
    <property type="project" value="UniProtKB-KW"/>
</dbReference>
<keyword evidence="2 5" id="KW-0378">Hydrolase</keyword>
<comment type="caution">
    <text evidence="5">The sequence shown here is derived from an EMBL/GenBank/DDBJ whole genome shotgun (WGS) entry which is preliminary data.</text>
</comment>
<dbReference type="Gene3D" id="2.40.100.10">
    <property type="entry name" value="Cyclophilin-like"/>
    <property type="match status" value="1"/>
</dbReference>
<dbReference type="InterPro" id="IPR052708">
    <property type="entry name" value="PxpC"/>
</dbReference>
<dbReference type="EMBL" id="PIQE01000002">
    <property type="protein sequence ID" value="RUO72616.1"/>
    <property type="molecule type" value="Genomic_DNA"/>
</dbReference>
<sequence length="323" mass="35638">MPPMTKVSEVLRVTQPGLLATLQDFGRYGYQALGITHGGPMDERAFLWANRLLGNTYDCAQIEITLGHFKATFTRDCLFVVTGADFPLTLAGQPIKAWRVSQARAGDELTIASHGKALRCYLAVAGGFSATPVYGSVATVLRDRLGGLRGEGAPLIAGDRLSAPELMAQTLESRRPSSRLNFAVPQEPELAVVASGQWAQFARTTREQFVQQSYQVSARQDRMGIRLEGEQALTDVPRQMISEPLPLGAIQVPADGQPIVMMNDHQTLGGYPKIATLTWLSRSLLAQLPAGRRVRFRWQTLAEAQRELRQAYRFFSVVRKPSR</sequence>
<dbReference type="InterPro" id="IPR029000">
    <property type="entry name" value="Cyclophilin-like_dom_sf"/>
</dbReference>
<evidence type="ECO:0000256" key="1">
    <source>
        <dbReference type="ARBA" id="ARBA00022741"/>
    </source>
</evidence>
<reference evidence="6" key="1">
    <citation type="journal article" date="2018" name="Front. Microbiol.">
        <title>Genome-Based Analysis Reveals the Taxonomy and Diversity of the Family Idiomarinaceae.</title>
        <authorList>
            <person name="Liu Y."/>
            <person name="Lai Q."/>
            <person name="Shao Z."/>
        </authorList>
    </citation>
    <scope>NUCLEOTIDE SEQUENCE [LARGE SCALE GENOMIC DNA]</scope>
    <source>
        <strain evidence="6">c121</strain>
    </source>
</reference>
<name>A0A432Z3Z9_9GAMM</name>
<evidence type="ECO:0000259" key="4">
    <source>
        <dbReference type="SMART" id="SM00797"/>
    </source>
</evidence>
<gene>
    <name evidence="5" type="ORF">CWI80_08700</name>
</gene>
<organism evidence="5 6">
    <name type="scientific">Pseudidiomarina sediminum</name>
    <dbReference type="NCBI Taxonomy" id="431675"/>
    <lineage>
        <taxon>Bacteria</taxon>
        <taxon>Pseudomonadati</taxon>
        <taxon>Pseudomonadota</taxon>
        <taxon>Gammaproteobacteria</taxon>
        <taxon>Alteromonadales</taxon>
        <taxon>Idiomarinaceae</taxon>
        <taxon>Pseudidiomarina</taxon>
    </lineage>
</organism>
<dbReference type="NCBIfam" id="TIGR00724">
    <property type="entry name" value="urea_amlyse_rel"/>
    <property type="match status" value="1"/>
</dbReference>
<dbReference type="PANTHER" id="PTHR43309:SF4">
    <property type="entry name" value="CARBOXYLTRANSFERASE DOMAIN-CONTAINING PROTEIN"/>
    <property type="match status" value="1"/>
</dbReference>
<feature type="domain" description="Carboxyltransferase" evidence="4">
    <location>
        <begin position="32"/>
        <end position="315"/>
    </location>
</feature>
<dbReference type="PANTHER" id="PTHR43309">
    <property type="entry name" value="5-OXOPROLINASE SUBUNIT C"/>
    <property type="match status" value="1"/>
</dbReference>
<dbReference type="SMART" id="SM00797">
    <property type="entry name" value="AHS2"/>
    <property type="match status" value="1"/>
</dbReference>
<protein>
    <submittedName>
        <fullName evidence="5">Allophanate hydrolase</fullName>
    </submittedName>
</protein>
<dbReference type="STRING" id="1122124.GCA_000423165_01406"/>
<keyword evidence="1" id="KW-0547">Nucleotide-binding</keyword>
<evidence type="ECO:0000313" key="5">
    <source>
        <dbReference type="EMBL" id="RUO72616.1"/>
    </source>
</evidence>
<proteinExistence type="predicted"/>
<accession>A0A432Z3Z9</accession>
<evidence type="ECO:0000256" key="3">
    <source>
        <dbReference type="ARBA" id="ARBA00022840"/>
    </source>
</evidence>
<evidence type="ECO:0000313" key="6">
    <source>
        <dbReference type="Proteomes" id="UP000287022"/>
    </source>
</evidence>
<dbReference type="GO" id="GO:0005524">
    <property type="term" value="F:ATP binding"/>
    <property type="evidence" value="ECO:0007669"/>
    <property type="project" value="UniProtKB-KW"/>
</dbReference>